<name>A0AAD1TQS3_PELCU</name>
<dbReference type="Proteomes" id="UP001295444">
    <property type="component" value="Unassembled WGS sequence"/>
</dbReference>
<dbReference type="InterPro" id="IPR041555">
    <property type="entry name" value="MG3"/>
</dbReference>
<protein>
    <recommendedName>
        <fullName evidence="1">Macroglobulin domain-containing protein</fullName>
    </recommendedName>
</protein>
<sequence length="131" mass="15078">LPLVTITNPSKIIIAQWHDVSPVQGIADFSFHLADELVLGEYKINIPDQAYRTFSVSEYDLKKYELNFHVPYTVSRKADEFTFEVCGRYTFGKPVKGSVEIYVCKNNVSPFDYTEIDYEELQNCHNISDAK</sequence>
<dbReference type="Gene3D" id="2.60.40.1930">
    <property type="match status" value="1"/>
</dbReference>
<feature type="domain" description="Macroglobulin" evidence="1">
    <location>
        <begin position="58"/>
        <end position="112"/>
    </location>
</feature>
<dbReference type="Pfam" id="PF17791">
    <property type="entry name" value="MG3"/>
    <property type="match status" value="1"/>
</dbReference>
<dbReference type="AlphaFoldDB" id="A0AAD1TQS3"/>
<evidence type="ECO:0000313" key="2">
    <source>
        <dbReference type="EMBL" id="CAH2330169.1"/>
    </source>
</evidence>
<comment type="caution">
    <text evidence="2">The sequence shown here is derived from an EMBL/GenBank/DDBJ whole genome shotgun (WGS) entry which is preliminary data.</text>
</comment>
<evidence type="ECO:0000313" key="3">
    <source>
        <dbReference type="Proteomes" id="UP001295444"/>
    </source>
</evidence>
<dbReference type="EMBL" id="CAKOES020000317">
    <property type="protein sequence ID" value="CAH2330169.1"/>
    <property type="molecule type" value="Genomic_DNA"/>
</dbReference>
<feature type="non-terminal residue" evidence="2">
    <location>
        <position position="131"/>
    </location>
</feature>
<dbReference type="PANTHER" id="PTHR11412">
    <property type="entry name" value="MACROGLOBULIN / COMPLEMENT"/>
    <property type="match status" value="1"/>
</dbReference>
<organism evidence="2 3">
    <name type="scientific">Pelobates cultripes</name>
    <name type="common">Western spadefoot toad</name>
    <dbReference type="NCBI Taxonomy" id="61616"/>
    <lineage>
        <taxon>Eukaryota</taxon>
        <taxon>Metazoa</taxon>
        <taxon>Chordata</taxon>
        <taxon>Craniata</taxon>
        <taxon>Vertebrata</taxon>
        <taxon>Euteleostomi</taxon>
        <taxon>Amphibia</taxon>
        <taxon>Batrachia</taxon>
        <taxon>Anura</taxon>
        <taxon>Pelobatoidea</taxon>
        <taxon>Pelobatidae</taxon>
        <taxon>Pelobates</taxon>
    </lineage>
</organism>
<dbReference type="Gene3D" id="2.60.40.1940">
    <property type="match status" value="1"/>
</dbReference>
<feature type="non-terminal residue" evidence="2">
    <location>
        <position position="1"/>
    </location>
</feature>
<proteinExistence type="predicted"/>
<dbReference type="InterPro" id="IPR050473">
    <property type="entry name" value="A2M/Complement_sys"/>
</dbReference>
<evidence type="ECO:0000259" key="1">
    <source>
        <dbReference type="Pfam" id="PF17791"/>
    </source>
</evidence>
<dbReference type="PANTHER" id="PTHR11412:SF181">
    <property type="entry name" value="ALPHA-2-MACROGLOBULIN-LIKE PROTEIN 1"/>
    <property type="match status" value="1"/>
</dbReference>
<keyword evidence="3" id="KW-1185">Reference proteome</keyword>
<accession>A0AAD1TQS3</accession>
<gene>
    <name evidence="2" type="ORF">PECUL_23A062414</name>
</gene>
<reference evidence="2" key="1">
    <citation type="submission" date="2022-03" db="EMBL/GenBank/DDBJ databases">
        <authorList>
            <person name="Alioto T."/>
            <person name="Alioto T."/>
            <person name="Gomez Garrido J."/>
        </authorList>
    </citation>
    <scope>NUCLEOTIDE SEQUENCE</scope>
</reference>